<dbReference type="AlphaFoldDB" id="A0A5F2BW04"/>
<dbReference type="EMBL" id="RQGV01000003">
    <property type="protein sequence ID" value="TGM16730.1"/>
    <property type="molecule type" value="Genomic_DNA"/>
</dbReference>
<evidence type="ECO:0000313" key="1">
    <source>
        <dbReference type="EMBL" id="TGM12502.1"/>
    </source>
</evidence>
<evidence type="ECO:0000313" key="3">
    <source>
        <dbReference type="Proteomes" id="UP000297832"/>
    </source>
</evidence>
<protein>
    <submittedName>
        <fullName evidence="2">TRL-like family protein</fullName>
    </submittedName>
</protein>
<sequence length="120" mass="13408">MKFTMFFPVLLLLCSCFPEYRVPYSALIISAKHTSRGESNIFYPSRPEQNANVIGQARLIKEGRSCSSSVAYLDTYVFIKGGSVRDAAQSADIKMIGAIEYSHFNLLGIFIKECIIVRGE</sequence>
<dbReference type="Proteomes" id="UP000298057">
    <property type="component" value="Unassembled WGS sequence"/>
</dbReference>
<accession>A0A5F2BW04</accession>
<dbReference type="RefSeq" id="WP_135629068.1">
    <property type="nucleotide sequence ID" value="NZ_RQGU01000160.1"/>
</dbReference>
<dbReference type="Proteomes" id="UP000297832">
    <property type="component" value="Unassembled WGS sequence"/>
</dbReference>
<keyword evidence="4" id="KW-1185">Reference proteome</keyword>
<evidence type="ECO:0000313" key="4">
    <source>
        <dbReference type="Proteomes" id="UP000298057"/>
    </source>
</evidence>
<organism evidence="2 3">
    <name type="scientific">Leptospira selangorensis</name>
    <dbReference type="NCBI Taxonomy" id="2484982"/>
    <lineage>
        <taxon>Bacteria</taxon>
        <taxon>Pseudomonadati</taxon>
        <taxon>Spirochaetota</taxon>
        <taxon>Spirochaetia</taxon>
        <taxon>Leptospirales</taxon>
        <taxon>Leptospiraceae</taxon>
        <taxon>Leptospira</taxon>
    </lineage>
</organism>
<evidence type="ECO:0000313" key="2">
    <source>
        <dbReference type="EMBL" id="TGM16730.1"/>
    </source>
</evidence>
<dbReference type="InterPro" id="IPR025113">
    <property type="entry name" value="TRL-like"/>
</dbReference>
<dbReference type="EMBL" id="RQGU01000160">
    <property type="protein sequence ID" value="TGM12502.1"/>
    <property type="molecule type" value="Genomic_DNA"/>
</dbReference>
<dbReference type="PROSITE" id="PS51257">
    <property type="entry name" value="PROKAR_LIPOPROTEIN"/>
    <property type="match status" value="1"/>
</dbReference>
<gene>
    <name evidence="2" type="ORF">EHQ81_01080</name>
    <name evidence="1" type="ORF">EHQ82_19965</name>
</gene>
<reference evidence="2 3" key="2">
    <citation type="journal article" date="2019" name="PLoS Negl. Trop. Dis.">
        <title>Revisiting the worldwide diversity of Leptospira species in the environment.</title>
        <authorList>
            <person name="Vincent A.T."/>
            <person name="Schiettekatte O."/>
            <person name="Bourhy P."/>
            <person name="Veyrier F.J."/>
            <person name="Picardeau M."/>
        </authorList>
    </citation>
    <scope>NUCLEOTIDE SEQUENCE [LARGE SCALE GENOMIC DNA]</scope>
    <source>
        <strain evidence="2 3">201702405</strain>
        <strain evidence="1">201702406</strain>
    </source>
</reference>
<comment type="caution">
    <text evidence="2">The sequence shown here is derived from an EMBL/GenBank/DDBJ whole genome shotgun (WGS) entry which is preliminary data.</text>
</comment>
<dbReference type="Pfam" id="PF13146">
    <property type="entry name" value="TRL"/>
    <property type="match status" value="1"/>
</dbReference>
<proteinExistence type="predicted"/>
<reference evidence="1" key="1">
    <citation type="submission" date="2018-10" db="EMBL/GenBank/DDBJ databases">
        <authorList>
            <person name="Vincent A.T."/>
            <person name="Schiettekatte O."/>
            <person name="Bourhy P."/>
            <person name="Veyrier F.J."/>
            <person name="Picardeau M."/>
        </authorList>
    </citation>
    <scope>NUCLEOTIDE SEQUENCE</scope>
    <source>
        <strain evidence="1">201702406</strain>
    </source>
</reference>
<name>A0A5F2BW04_9LEPT</name>